<reference evidence="6" key="1">
    <citation type="submission" date="2021-04" db="EMBL/GenBank/DDBJ databases">
        <authorList>
            <person name="Hartkoorn R.C."/>
            <person name="Beaudoing E."/>
            <person name="Hot D."/>
        </authorList>
    </citation>
    <scope>NUCLEOTIDE SEQUENCE</scope>
    <source>
        <strain evidence="6">NRRL B-16292</strain>
    </source>
</reference>
<evidence type="ECO:0000256" key="1">
    <source>
        <dbReference type="ARBA" id="ARBA00023015"/>
    </source>
</evidence>
<dbReference type="PRINTS" id="PR00455">
    <property type="entry name" value="HTHTETR"/>
</dbReference>
<dbReference type="EMBL" id="CP073720">
    <property type="protein sequence ID" value="UWP81325.1"/>
    <property type="molecule type" value="Genomic_DNA"/>
</dbReference>
<organism evidence="6 7">
    <name type="scientific">Dactylosporangium fulvum</name>
    <dbReference type="NCBI Taxonomy" id="53359"/>
    <lineage>
        <taxon>Bacteria</taxon>
        <taxon>Bacillati</taxon>
        <taxon>Actinomycetota</taxon>
        <taxon>Actinomycetes</taxon>
        <taxon>Micromonosporales</taxon>
        <taxon>Micromonosporaceae</taxon>
        <taxon>Dactylosporangium</taxon>
    </lineage>
</organism>
<dbReference type="PROSITE" id="PS50977">
    <property type="entry name" value="HTH_TETR_2"/>
    <property type="match status" value="1"/>
</dbReference>
<sequence>MVTRKEKAAQTQAALKDAARKLFAERGYLNTKISDITAEAGRAVGSFYDHFSSKEELLRALLADMESTADAALPDHDPDHDLADEAQLRAHVAAAWTAFRDHLPVMVALFQASTAEEPYSGTARQRLTQDTTMLREHLERMAEGGRVLPGRPAVVADAMGSMLGFFAYAHLTAPEPRLTDDEAIETLTQLLLRGLAGAGPDPVQ</sequence>
<proteinExistence type="predicted"/>
<evidence type="ECO:0000313" key="6">
    <source>
        <dbReference type="EMBL" id="UWP81325.1"/>
    </source>
</evidence>
<evidence type="ECO:0000259" key="5">
    <source>
        <dbReference type="PROSITE" id="PS50977"/>
    </source>
</evidence>
<feature type="domain" description="HTH tetR-type" evidence="5">
    <location>
        <begin position="9"/>
        <end position="69"/>
    </location>
</feature>
<protein>
    <submittedName>
        <fullName evidence="6">TetR/AcrR family transcriptional regulator</fullName>
    </submittedName>
</protein>
<accession>A0ABY5VUQ5</accession>
<name>A0ABY5VUQ5_9ACTN</name>
<dbReference type="PANTHER" id="PTHR30055">
    <property type="entry name" value="HTH-TYPE TRANSCRIPTIONAL REGULATOR RUTR"/>
    <property type="match status" value="1"/>
</dbReference>
<dbReference type="RefSeq" id="WP_259859089.1">
    <property type="nucleotide sequence ID" value="NZ_BAAAST010000002.1"/>
</dbReference>
<dbReference type="Gene3D" id="1.10.357.10">
    <property type="entry name" value="Tetracycline Repressor, domain 2"/>
    <property type="match status" value="1"/>
</dbReference>
<keyword evidence="3" id="KW-0804">Transcription</keyword>
<evidence type="ECO:0000313" key="7">
    <source>
        <dbReference type="Proteomes" id="UP001059617"/>
    </source>
</evidence>
<dbReference type="InterPro" id="IPR009057">
    <property type="entry name" value="Homeodomain-like_sf"/>
</dbReference>
<dbReference type="Gene3D" id="1.10.10.60">
    <property type="entry name" value="Homeodomain-like"/>
    <property type="match status" value="1"/>
</dbReference>
<dbReference type="SUPFAM" id="SSF48498">
    <property type="entry name" value="Tetracyclin repressor-like, C-terminal domain"/>
    <property type="match status" value="1"/>
</dbReference>
<evidence type="ECO:0000256" key="4">
    <source>
        <dbReference type="PROSITE-ProRule" id="PRU00335"/>
    </source>
</evidence>
<dbReference type="InterPro" id="IPR001647">
    <property type="entry name" value="HTH_TetR"/>
</dbReference>
<evidence type="ECO:0000256" key="3">
    <source>
        <dbReference type="ARBA" id="ARBA00023163"/>
    </source>
</evidence>
<gene>
    <name evidence="6" type="ORF">Dfulv_40415</name>
</gene>
<dbReference type="PANTHER" id="PTHR30055:SF234">
    <property type="entry name" value="HTH-TYPE TRANSCRIPTIONAL REGULATOR BETI"/>
    <property type="match status" value="1"/>
</dbReference>
<dbReference type="SUPFAM" id="SSF46689">
    <property type="entry name" value="Homeodomain-like"/>
    <property type="match status" value="1"/>
</dbReference>
<keyword evidence="1" id="KW-0805">Transcription regulation</keyword>
<keyword evidence="7" id="KW-1185">Reference proteome</keyword>
<dbReference type="InterPro" id="IPR050109">
    <property type="entry name" value="HTH-type_TetR-like_transc_reg"/>
</dbReference>
<dbReference type="InterPro" id="IPR036271">
    <property type="entry name" value="Tet_transcr_reg_TetR-rel_C_sf"/>
</dbReference>
<reference evidence="6" key="2">
    <citation type="submission" date="2022-09" db="EMBL/GenBank/DDBJ databases">
        <title>Biosynthetic gene clusters of Dactylosporangioum fulvum.</title>
        <authorList>
            <person name="Caradec T."/>
        </authorList>
    </citation>
    <scope>NUCLEOTIDE SEQUENCE</scope>
    <source>
        <strain evidence="6">NRRL B-16292</strain>
    </source>
</reference>
<dbReference type="Proteomes" id="UP001059617">
    <property type="component" value="Chromosome"/>
</dbReference>
<keyword evidence="2 4" id="KW-0238">DNA-binding</keyword>
<feature type="DNA-binding region" description="H-T-H motif" evidence="4">
    <location>
        <begin position="32"/>
        <end position="51"/>
    </location>
</feature>
<dbReference type="Pfam" id="PF00440">
    <property type="entry name" value="TetR_N"/>
    <property type="match status" value="1"/>
</dbReference>
<evidence type="ECO:0000256" key="2">
    <source>
        <dbReference type="ARBA" id="ARBA00023125"/>
    </source>
</evidence>